<protein>
    <submittedName>
        <fullName evidence="1">Uncharacterized protein</fullName>
    </submittedName>
</protein>
<reference evidence="1" key="1">
    <citation type="submission" date="2019-12" db="EMBL/GenBank/DDBJ databases">
        <title>Actinomadura physcomitrii sp. nov., a novel actinomycete isolated from moss [Physcomitrium sphaericum (Ludw) Fuernr].</title>
        <authorList>
            <person name="Zhuang X."/>
        </authorList>
    </citation>
    <scope>NUCLEOTIDE SEQUENCE [LARGE SCALE GENOMIC DNA]</scope>
    <source>
        <strain evidence="1">LD22</strain>
    </source>
</reference>
<name>A0A6I4MV36_9ACTN</name>
<dbReference type="Proteomes" id="UP000462055">
    <property type="component" value="Unassembled WGS sequence"/>
</dbReference>
<evidence type="ECO:0000313" key="2">
    <source>
        <dbReference type="Proteomes" id="UP000462055"/>
    </source>
</evidence>
<accession>A0A6I4MV36</accession>
<comment type="caution">
    <text evidence="1">The sequence shown here is derived from an EMBL/GenBank/DDBJ whole genome shotgun (WGS) entry which is preliminary data.</text>
</comment>
<dbReference type="EMBL" id="WBMS02000052">
    <property type="protein sequence ID" value="MWA06489.1"/>
    <property type="molecule type" value="Genomic_DNA"/>
</dbReference>
<sequence length="88" mass="9540">MLDRIEQMHAKHLASYGTSVVHVSNVRVDGANAILRDCQDSSNAGLMNTVTHKKVNRGLKEEGIKAYLSKGGDGVWRVTKMVSLGKGC</sequence>
<dbReference type="AlphaFoldDB" id="A0A6I4MV36"/>
<evidence type="ECO:0000313" key="1">
    <source>
        <dbReference type="EMBL" id="MWA06489.1"/>
    </source>
</evidence>
<gene>
    <name evidence="1" type="ORF">F8568_040310</name>
</gene>
<keyword evidence="2" id="KW-1185">Reference proteome</keyword>
<dbReference type="RefSeq" id="WP_151599056.1">
    <property type="nucleotide sequence ID" value="NZ_WBMS02000052.1"/>
</dbReference>
<organism evidence="1 2">
    <name type="scientific">Actinomadura physcomitrii</name>
    <dbReference type="NCBI Taxonomy" id="2650748"/>
    <lineage>
        <taxon>Bacteria</taxon>
        <taxon>Bacillati</taxon>
        <taxon>Actinomycetota</taxon>
        <taxon>Actinomycetes</taxon>
        <taxon>Streptosporangiales</taxon>
        <taxon>Thermomonosporaceae</taxon>
        <taxon>Actinomadura</taxon>
    </lineage>
</organism>
<proteinExistence type="predicted"/>